<evidence type="ECO:0000313" key="2">
    <source>
        <dbReference type="Proteomes" id="UP001519342"/>
    </source>
</evidence>
<reference evidence="1 2" key="1">
    <citation type="submission" date="2021-03" db="EMBL/GenBank/DDBJ databases">
        <title>Genomic Encyclopedia of Type Strains, Phase IV (KMG-IV): sequencing the most valuable type-strain genomes for metagenomic binning, comparative biology and taxonomic classification.</title>
        <authorList>
            <person name="Goeker M."/>
        </authorList>
    </citation>
    <scope>NUCLEOTIDE SEQUENCE [LARGE SCALE GENOMIC DNA]</scope>
    <source>
        <strain evidence="1 2">DSM 24004</strain>
    </source>
</reference>
<sequence length="86" mass="9866">MCCGSNNNNNNVAGQMGRRCHGNVLPDTGRRRCNCDFVYECLLELLAEETGNGNGNRNRCFWVYECLYELLADALEEDHHHCRCPR</sequence>
<dbReference type="RefSeq" id="WP_209510120.1">
    <property type="nucleotide sequence ID" value="NZ_JAGGKS010000001.1"/>
</dbReference>
<gene>
    <name evidence="1" type="ORF">J2Z76_000206</name>
</gene>
<protein>
    <submittedName>
        <fullName evidence="1">Uncharacterized protein</fullName>
    </submittedName>
</protein>
<organism evidence="1 2">
    <name type="scientific">Sedimentibacter acidaminivorans</name>
    <dbReference type="NCBI Taxonomy" id="913099"/>
    <lineage>
        <taxon>Bacteria</taxon>
        <taxon>Bacillati</taxon>
        <taxon>Bacillota</taxon>
        <taxon>Tissierellia</taxon>
        <taxon>Sedimentibacter</taxon>
    </lineage>
</organism>
<keyword evidence="2" id="KW-1185">Reference proteome</keyword>
<proteinExistence type="predicted"/>
<accession>A0ABS4G9I2</accession>
<name>A0ABS4G9I2_9FIRM</name>
<dbReference type="EMBL" id="JAGGKS010000001">
    <property type="protein sequence ID" value="MBP1924353.1"/>
    <property type="molecule type" value="Genomic_DNA"/>
</dbReference>
<evidence type="ECO:0000313" key="1">
    <source>
        <dbReference type="EMBL" id="MBP1924353.1"/>
    </source>
</evidence>
<comment type="caution">
    <text evidence="1">The sequence shown here is derived from an EMBL/GenBank/DDBJ whole genome shotgun (WGS) entry which is preliminary data.</text>
</comment>
<dbReference type="Proteomes" id="UP001519342">
    <property type="component" value="Unassembled WGS sequence"/>
</dbReference>